<reference evidence="3 4" key="1">
    <citation type="submission" date="2018-08" db="EMBL/GenBank/DDBJ databases">
        <title>Genome Sequence of Clavibacter michiganensis Subspecies type strains, and the Atypical Peach-Colored Strains Isolated from Tomato.</title>
        <authorList>
            <person name="Osdaghi E."/>
            <person name="Portier P."/>
            <person name="Briand M."/>
            <person name="Jacques M.-A."/>
        </authorList>
    </citation>
    <scope>NUCLEOTIDE SEQUENCE [LARGE SCALE GENOMIC DNA]</scope>
    <source>
        <strain evidence="3 4">CFBP 8216</strain>
    </source>
</reference>
<feature type="region of interest" description="Disordered" evidence="1">
    <location>
        <begin position="1"/>
        <end position="25"/>
    </location>
</feature>
<dbReference type="Proteomes" id="UP000265355">
    <property type="component" value="Unassembled WGS sequence"/>
</dbReference>
<organism evidence="3 4">
    <name type="scientific">Clavibacter californiensis</name>
    <dbReference type="NCBI Taxonomy" id="1401995"/>
    <lineage>
        <taxon>Bacteria</taxon>
        <taxon>Bacillati</taxon>
        <taxon>Actinomycetota</taxon>
        <taxon>Actinomycetes</taxon>
        <taxon>Micrococcales</taxon>
        <taxon>Microbacteriaceae</taxon>
        <taxon>Clavibacter</taxon>
    </lineage>
</organism>
<proteinExistence type="predicted"/>
<feature type="compositionally biased region" description="Low complexity" evidence="1">
    <location>
        <begin position="15"/>
        <end position="25"/>
    </location>
</feature>
<evidence type="ECO:0000256" key="2">
    <source>
        <dbReference type="SAM" id="Phobius"/>
    </source>
</evidence>
<evidence type="ECO:0000256" key="1">
    <source>
        <dbReference type="SAM" id="MobiDB-lite"/>
    </source>
</evidence>
<feature type="transmembrane region" description="Helical" evidence="2">
    <location>
        <begin position="33"/>
        <end position="57"/>
    </location>
</feature>
<keyword evidence="2" id="KW-0812">Transmembrane</keyword>
<feature type="compositionally biased region" description="Gly residues" evidence="1">
    <location>
        <begin position="1"/>
        <end position="14"/>
    </location>
</feature>
<dbReference type="EMBL" id="QWEE01000798">
    <property type="protein sequence ID" value="RII85434.1"/>
    <property type="molecule type" value="Genomic_DNA"/>
</dbReference>
<gene>
    <name evidence="3" type="ORF">DZF98_17550</name>
</gene>
<keyword evidence="4" id="KW-1185">Reference proteome</keyword>
<feature type="region of interest" description="Disordered" evidence="1">
    <location>
        <begin position="65"/>
        <end position="85"/>
    </location>
</feature>
<protein>
    <submittedName>
        <fullName evidence="3">Copper resistance protein CopC</fullName>
    </submittedName>
</protein>
<sequence>GAAGSGATSSGGTGSSAADPGTAAGQEQGVAPYLGVIVGVGIGIVVLAAAAVVLIVVTGRRKPAAAAATGEADGDAPREGGPPVA</sequence>
<keyword evidence="2" id="KW-0472">Membrane</keyword>
<comment type="caution">
    <text evidence="3">The sequence shown here is derived from an EMBL/GenBank/DDBJ whole genome shotgun (WGS) entry which is preliminary data.</text>
</comment>
<keyword evidence="2" id="KW-1133">Transmembrane helix</keyword>
<accession>A0ABX9N0A4</accession>
<evidence type="ECO:0000313" key="3">
    <source>
        <dbReference type="EMBL" id="RII85434.1"/>
    </source>
</evidence>
<name>A0ABX9N0A4_9MICO</name>
<evidence type="ECO:0000313" key="4">
    <source>
        <dbReference type="Proteomes" id="UP000265355"/>
    </source>
</evidence>
<feature type="non-terminal residue" evidence="3">
    <location>
        <position position="1"/>
    </location>
</feature>